<protein>
    <recommendedName>
        <fullName evidence="4">Lipoprotein</fullName>
    </recommendedName>
</protein>
<dbReference type="OrthoDB" id="1423679at2"/>
<name>M7N7L3_9BACT</name>
<evidence type="ECO:0000256" key="1">
    <source>
        <dbReference type="SAM" id="SignalP"/>
    </source>
</evidence>
<accession>M7N7L3</accession>
<feature type="signal peptide" evidence="1">
    <location>
        <begin position="1"/>
        <end position="20"/>
    </location>
</feature>
<dbReference type="EMBL" id="AODQ01000031">
    <property type="protein sequence ID" value="EMR03221.1"/>
    <property type="molecule type" value="Genomic_DNA"/>
</dbReference>
<gene>
    <name evidence="2" type="ORF">ADICEAN_01614</name>
</gene>
<keyword evidence="1" id="KW-0732">Signal</keyword>
<dbReference type="STRING" id="1279009.ADICEAN_01614"/>
<proteinExistence type="predicted"/>
<dbReference type="AlphaFoldDB" id="M7N7L3"/>
<evidence type="ECO:0000313" key="2">
    <source>
        <dbReference type="EMBL" id="EMR03221.1"/>
    </source>
</evidence>
<reference evidence="2 3" key="1">
    <citation type="journal article" date="2013" name="Genome Announc.">
        <title>Draft Genome Sequence of Cesiribacter andamanensis Strain AMV16T, Isolated from a Soil Sample from a Mud Volcano in the Andaman Islands, India.</title>
        <authorList>
            <person name="Shivaji S."/>
            <person name="Ara S."/>
            <person name="Begum Z."/>
            <person name="Srinivas T.N."/>
            <person name="Singh A."/>
            <person name="Kumar Pinnaka A."/>
        </authorList>
    </citation>
    <scope>NUCLEOTIDE SEQUENCE [LARGE SCALE GENOMIC DNA]</scope>
    <source>
        <strain evidence="2 3">AMV16</strain>
    </source>
</reference>
<dbReference type="RefSeq" id="WP_009195011.1">
    <property type="nucleotide sequence ID" value="NZ_AODQ01000031.1"/>
</dbReference>
<comment type="caution">
    <text evidence="2">The sequence shown here is derived from an EMBL/GenBank/DDBJ whole genome shotgun (WGS) entry which is preliminary data.</text>
</comment>
<dbReference type="Proteomes" id="UP000011910">
    <property type="component" value="Unassembled WGS sequence"/>
</dbReference>
<dbReference type="PROSITE" id="PS51257">
    <property type="entry name" value="PROKAR_LIPOPROTEIN"/>
    <property type="match status" value="1"/>
</dbReference>
<sequence>MKLPKTLQPLLALLYLFASACTSLPVANKTAGERLESKILKRAQPLDFSALDVQEERSRGALALALLGKGLPIAVEGIKTLIRKDQEKYTASYQQVKSNLYFYDKPSAISSLDPQNIQFGGLELTRYITPKKTKQEEVALRMRFELADDPQSLYNLLNNSLFQLRLSELDLNYAKAKIPAARWYMPWTLIYANNDKLNLDIAITFYASWISEQGQIHNNEKLGLALLTLRDIPINNPQALENYQNKLRNTTLDGYFYLVPRSAGSYVSANKEIAKGFGQGVYSVDISVTESGREKFVNRIIFDNVDDALDKLPKALNLQ</sequence>
<organism evidence="2 3">
    <name type="scientific">Cesiribacter andamanensis AMV16</name>
    <dbReference type="NCBI Taxonomy" id="1279009"/>
    <lineage>
        <taxon>Bacteria</taxon>
        <taxon>Pseudomonadati</taxon>
        <taxon>Bacteroidota</taxon>
        <taxon>Cytophagia</taxon>
        <taxon>Cytophagales</taxon>
        <taxon>Cesiribacteraceae</taxon>
        <taxon>Cesiribacter</taxon>
    </lineage>
</organism>
<keyword evidence="3" id="KW-1185">Reference proteome</keyword>
<feature type="chain" id="PRO_5004082132" description="Lipoprotein" evidence="1">
    <location>
        <begin position="21"/>
        <end position="319"/>
    </location>
</feature>
<evidence type="ECO:0000313" key="3">
    <source>
        <dbReference type="Proteomes" id="UP000011910"/>
    </source>
</evidence>
<evidence type="ECO:0008006" key="4">
    <source>
        <dbReference type="Google" id="ProtNLM"/>
    </source>
</evidence>